<dbReference type="OrthoDB" id="5874528at2759"/>
<dbReference type="EMBL" id="UZAH01006037">
    <property type="protein sequence ID" value="VDO30199.1"/>
    <property type="molecule type" value="Genomic_DNA"/>
</dbReference>
<dbReference type="Proteomes" id="UP000050761">
    <property type="component" value="Unassembled WGS sequence"/>
</dbReference>
<feature type="compositionally biased region" description="Basic and acidic residues" evidence="1">
    <location>
        <begin position="49"/>
        <end position="67"/>
    </location>
</feature>
<feature type="region of interest" description="Disordered" evidence="1">
    <location>
        <begin position="46"/>
        <end position="77"/>
    </location>
</feature>
<gene>
    <name evidence="2" type="ORF">HPBE_LOCUS3017</name>
</gene>
<protein>
    <submittedName>
        <fullName evidence="4">DZF domain-containing protein</fullName>
    </submittedName>
</protein>
<accession>A0A183FA24</accession>
<reference evidence="4" key="2">
    <citation type="submission" date="2019-09" db="UniProtKB">
        <authorList>
            <consortium name="WormBaseParasite"/>
        </authorList>
    </citation>
    <scope>IDENTIFICATION</scope>
</reference>
<sequence>MEDRREAIADCMLVRAHRVVDDFLREKGDCPPAFRRPLGPVFAIAQQPKVEEKTKRQREGEPQKEDDTYTAIEGACG</sequence>
<dbReference type="WBParaSite" id="HPBE_0000301601-mRNA-1">
    <property type="protein sequence ID" value="HPBE_0000301601-mRNA-1"/>
    <property type="gene ID" value="HPBE_0000301601"/>
</dbReference>
<keyword evidence="3" id="KW-1185">Reference proteome</keyword>
<evidence type="ECO:0000313" key="4">
    <source>
        <dbReference type="WBParaSite" id="HPBE_0000301601-mRNA-1"/>
    </source>
</evidence>
<evidence type="ECO:0000313" key="2">
    <source>
        <dbReference type="EMBL" id="VDO30199.1"/>
    </source>
</evidence>
<reference evidence="2 3" key="1">
    <citation type="submission" date="2018-11" db="EMBL/GenBank/DDBJ databases">
        <authorList>
            <consortium name="Pathogen Informatics"/>
        </authorList>
    </citation>
    <scope>NUCLEOTIDE SEQUENCE [LARGE SCALE GENOMIC DNA]</scope>
</reference>
<accession>A0A3P7UES0</accession>
<evidence type="ECO:0000313" key="3">
    <source>
        <dbReference type="Proteomes" id="UP000050761"/>
    </source>
</evidence>
<dbReference type="AlphaFoldDB" id="A0A183FA24"/>
<name>A0A183FA24_HELPZ</name>
<evidence type="ECO:0000256" key="1">
    <source>
        <dbReference type="SAM" id="MobiDB-lite"/>
    </source>
</evidence>
<organism evidence="3 4">
    <name type="scientific">Heligmosomoides polygyrus</name>
    <name type="common">Parasitic roundworm</name>
    <dbReference type="NCBI Taxonomy" id="6339"/>
    <lineage>
        <taxon>Eukaryota</taxon>
        <taxon>Metazoa</taxon>
        <taxon>Ecdysozoa</taxon>
        <taxon>Nematoda</taxon>
        <taxon>Chromadorea</taxon>
        <taxon>Rhabditida</taxon>
        <taxon>Rhabditina</taxon>
        <taxon>Rhabditomorpha</taxon>
        <taxon>Strongyloidea</taxon>
        <taxon>Heligmosomidae</taxon>
        <taxon>Heligmosomoides</taxon>
    </lineage>
</organism>
<proteinExistence type="predicted"/>